<dbReference type="PANTHER" id="PTHR19338:SF49">
    <property type="entry name" value="RX N-TERMINAL DOMAIN-CONTAINING PROTEIN"/>
    <property type="match status" value="1"/>
</dbReference>
<dbReference type="InterPro" id="IPR038005">
    <property type="entry name" value="RX-like_CC"/>
</dbReference>
<dbReference type="OrthoDB" id="786072at2759"/>
<keyword evidence="9" id="KW-1185">Reference proteome</keyword>
<feature type="domain" description="Disease resistance N-terminal" evidence="7">
    <location>
        <begin position="12"/>
        <end position="99"/>
    </location>
</feature>
<dbReference type="AlphaFoldDB" id="A0A3B5XUW2"/>
<evidence type="ECO:0000256" key="1">
    <source>
        <dbReference type="ARBA" id="ARBA00008894"/>
    </source>
</evidence>
<dbReference type="Gene3D" id="1.20.5.4130">
    <property type="match status" value="1"/>
</dbReference>
<dbReference type="Gramene" id="TraesCS1A03G0067400.1">
    <property type="protein sequence ID" value="TraesCS1A03G0067400.1.CDS1"/>
    <property type="gene ID" value="TraesCS1A03G0067400"/>
</dbReference>
<feature type="chain" id="PRO_5017321117" description="Disease resistance N-terminal domain-containing protein" evidence="6">
    <location>
        <begin position="26"/>
        <end position="124"/>
    </location>
</feature>
<dbReference type="GO" id="GO:0006952">
    <property type="term" value="P:defense response"/>
    <property type="evidence" value="ECO:0007669"/>
    <property type="project" value="UniProtKB-KW"/>
</dbReference>
<dbReference type="Pfam" id="PF18052">
    <property type="entry name" value="Rx_N"/>
    <property type="match status" value="1"/>
</dbReference>
<keyword evidence="2" id="KW-0433">Leucine-rich repeat</keyword>
<name>A0A3B5XUW2_WHEAT</name>
<dbReference type="PANTHER" id="PTHR19338">
    <property type="entry name" value="TRANSLOCASE OF INNER MITOCHONDRIAL MEMBRANE 13 HOMOLOG"/>
    <property type="match status" value="1"/>
</dbReference>
<evidence type="ECO:0000256" key="5">
    <source>
        <dbReference type="ARBA" id="ARBA00022821"/>
    </source>
</evidence>
<evidence type="ECO:0000313" key="9">
    <source>
        <dbReference type="Proteomes" id="UP000019116"/>
    </source>
</evidence>
<keyword evidence="3" id="KW-0677">Repeat</keyword>
<reference evidence="8" key="1">
    <citation type="submission" date="2018-08" db="EMBL/GenBank/DDBJ databases">
        <authorList>
            <person name="Rossello M."/>
        </authorList>
    </citation>
    <scope>NUCLEOTIDE SEQUENCE [LARGE SCALE GENOMIC DNA]</scope>
    <source>
        <strain evidence="8">cv. Chinese Spring</strain>
    </source>
</reference>
<organism evidence="8">
    <name type="scientific">Triticum aestivum</name>
    <name type="common">Wheat</name>
    <dbReference type="NCBI Taxonomy" id="4565"/>
    <lineage>
        <taxon>Eukaryota</taxon>
        <taxon>Viridiplantae</taxon>
        <taxon>Streptophyta</taxon>
        <taxon>Embryophyta</taxon>
        <taxon>Tracheophyta</taxon>
        <taxon>Spermatophyta</taxon>
        <taxon>Magnoliopsida</taxon>
        <taxon>Liliopsida</taxon>
        <taxon>Poales</taxon>
        <taxon>Poaceae</taxon>
        <taxon>BOP clade</taxon>
        <taxon>Pooideae</taxon>
        <taxon>Triticodae</taxon>
        <taxon>Triticeae</taxon>
        <taxon>Triticinae</taxon>
        <taxon>Triticum</taxon>
    </lineage>
</organism>
<evidence type="ECO:0000256" key="3">
    <source>
        <dbReference type="ARBA" id="ARBA00022737"/>
    </source>
</evidence>
<evidence type="ECO:0000256" key="2">
    <source>
        <dbReference type="ARBA" id="ARBA00022614"/>
    </source>
</evidence>
<dbReference type="OMA" id="DAFSCKQ"/>
<dbReference type="GO" id="GO:0000166">
    <property type="term" value="F:nucleotide binding"/>
    <property type="evidence" value="ECO:0007669"/>
    <property type="project" value="UniProtKB-KW"/>
</dbReference>
<keyword evidence="6" id="KW-0732">Signal</keyword>
<dbReference type="Gramene" id="TraesCAD_scaffold_017679_01G000200.1">
    <property type="protein sequence ID" value="TraesCAD_scaffold_017679_01G000200.1"/>
    <property type="gene ID" value="TraesCAD_scaffold_017679_01G000200"/>
</dbReference>
<dbReference type="EnsemblPlants" id="TraesCS1A02G029700.1">
    <property type="protein sequence ID" value="TraesCS1A02G029700.1.cds1"/>
    <property type="gene ID" value="TraesCS1A02G029700"/>
</dbReference>
<dbReference type="InterPro" id="IPR041118">
    <property type="entry name" value="Rx_N"/>
</dbReference>
<dbReference type="STRING" id="4565.A0A3B5XUW2"/>
<evidence type="ECO:0000259" key="7">
    <source>
        <dbReference type="Pfam" id="PF18052"/>
    </source>
</evidence>
<evidence type="ECO:0000256" key="6">
    <source>
        <dbReference type="SAM" id="SignalP"/>
    </source>
</evidence>
<dbReference type="CDD" id="cd14798">
    <property type="entry name" value="RX-CC_like"/>
    <property type="match status" value="1"/>
</dbReference>
<keyword evidence="4" id="KW-0547">Nucleotide-binding</keyword>
<evidence type="ECO:0000256" key="4">
    <source>
        <dbReference type="ARBA" id="ARBA00022741"/>
    </source>
</evidence>
<dbReference type="Proteomes" id="UP000019116">
    <property type="component" value="Chromosome 1A"/>
</dbReference>
<dbReference type="Gramene" id="TraesROB_scaffold_012146_01G000200.1">
    <property type="protein sequence ID" value="TraesROB_scaffold_012146_01G000200.1"/>
    <property type="gene ID" value="TraesROB_scaffold_012146_01G000200"/>
</dbReference>
<dbReference type="Gramene" id="TraesCS1A02G029700.1">
    <property type="protein sequence ID" value="TraesCS1A02G029700.1.cds1"/>
    <property type="gene ID" value="TraesCS1A02G029700"/>
</dbReference>
<keyword evidence="5" id="KW-0611">Plant defense</keyword>
<dbReference type="PaxDb" id="4565-Traes_1AS_B716E0B0E.1"/>
<proteinExistence type="inferred from homology"/>
<accession>A0A3B5XUW2</accession>
<dbReference type="SMR" id="A0A3B5XUW2"/>
<feature type="signal peptide" evidence="6">
    <location>
        <begin position="1"/>
        <end position="25"/>
    </location>
</feature>
<dbReference type="Gramene" id="TraesRN1A0100081400.1">
    <property type="protein sequence ID" value="TraesRN1A0100081400.1"/>
    <property type="gene ID" value="TraesRN1A0100081400"/>
</dbReference>
<protein>
    <recommendedName>
        <fullName evidence="7">Disease resistance N-terminal domain-containing protein</fullName>
    </recommendedName>
</protein>
<dbReference type="Gramene" id="TraesCLE_scaffold_015864_01G000300.1">
    <property type="protein sequence ID" value="TraesCLE_scaffold_015864_01G000300.1"/>
    <property type="gene ID" value="TraesCLE_scaffold_015864_01G000300"/>
</dbReference>
<sequence length="124" mass="13610">MAPVVSASLGTLGPLLVKLTAFLAGECGCLKGVRREIRSLKSELTSMHAAVQKYTMLVDPDVEVKACISLVRELAYDIEDCVDKFIHQLGSGGRHGSFMDFFRKTAHRLKTLGSRRGITTKLMI</sequence>
<reference evidence="8" key="2">
    <citation type="submission" date="2018-10" db="UniProtKB">
        <authorList>
            <consortium name="EnsemblPlants"/>
        </authorList>
    </citation>
    <scope>IDENTIFICATION</scope>
</reference>
<evidence type="ECO:0000313" key="8">
    <source>
        <dbReference type="EnsemblPlants" id="TraesCS1A02G029700.1.cds1"/>
    </source>
</evidence>
<comment type="similarity">
    <text evidence="1">Belongs to the disease resistance NB-LRR family.</text>
</comment>